<comment type="caution">
    <text evidence="1">The sequence shown here is derived from an EMBL/GenBank/DDBJ whole genome shotgun (WGS) entry which is preliminary data.</text>
</comment>
<dbReference type="Pfam" id="PF19494">
    <property type="entry name" value="DUF6029"/>
    <property type="match status" value="1"/>
</dbReference>
<evidence type="ECO:0000313" key="2">
    <source>
        <dbReference type="Proteomes" id="UP000706891"/>
    </source>
</evidence>
<organism evidence="1 2">
    <name type="scientific">Marseilla massiliensis</name>
    <dbReference type="NCBI Taxonomy" id="1841864"/>
    <lineage>
        <taxon>Bacteria</taxon>
        <taxon>Pseudomonadati</taxon>
        <taxon>Bacteroidota</taxon>
        <taxon>Bacteroidia</taxon>
        <taxon>Bacteroidales</taxon>
        <taxon>Prevotellaceae</taxon>
        <taxon>Marseilla</taxon>
    </lineage>
</organism>
<dbReference type="EMBL" id="JACJJG010000006">
    <property type="protein sequence ID" value="MBM6672801.1"/>
    <property type="molecule type" value="Genomic_DNA"/>
</dbReference>
<sequence length="543" mass="61552">MPVCSAAQDDGGNKINVSGSIQSDIIIPEEDKTINAKGYNEWGLTNTYADVNVTSEHIDAGARFEFVKHPLPTFYDEKGFKGWGVPYVYVKAHFKSWDLTLGNFYEQFGSGFILRTYEERTLGIDNSLLGGRLVVRPVKGVTAKILSGKQRRFWAHNNGWVTGADLELNFDQWFKALSDKGTYLTLGASWVNKYEKDEDLVIGTSHKLNFPTSVNAFDVRASLQKGGFNILAEYAWKGQDPTFDGRYPYIYREGNVAMLSASYSKSGLSLLVQAKRSDAMVFRSRRGETSAIASSINHLPAFTTEHTYALAALYPYATQPNGEWAYQAELGYRFKRNTALGGKYGMNVKVNFSHVHAIDRNNHAVNPYNGTFSGTDGYGSAFWKWGDETYYQDFNIQIEKPFSRAFRLNLMYMNQFYNQTIVEGEGGMVHSDIFIADAKYRINRKLTLRGELQYLSTDDDDGDWLYGLLELSFLPHWMFTVADMYNSGRTNVHYYQGYVSYNNGSHRVQLGYGRTREGWNCAGGVCRRVPSSRGFTLSYNYNF</sequence>
<keyword evidence="2" id="KW-1185">Reference proteome</keyword>
<dbReference type="InterPro" id="IPR046070">
    <property type="entry name" value="DUF6029"/>
</dbReference>
<reference evidence="1" key="2">
    <citation type="journal article" date="2021" name="Sci. Rep.">
        <title>The distribution of antibiotic resistance genes in chicken gut microbiota commensals.</title>
        <authorList>
            <person name="Juricova H."/>
            <person name="Matiasovicova J."/>
            <person name="Kubasova T."/>
            <person name="Cejkova D."/>
            <person name="Rychlik I."/>
        </authorList>
    </citation>
    <scope>NUCLEOTIDE SEQUENCE</scope>
    <source>
        <strain evidence="1">An824</strain>
    </source>
</reference>
<reference evidence="1" key="1">
    <citation type="submission" date="2020-08" db="EMBL/GenBank/DDBJ databases">
        <authorList>
            <person name="Cejkova D."/>
            <person name="Kubasova T."/>
            <person name="Jahodarova E."/>
            <person name="Rychlik I."/>
        </authorList>
    </citation>
    <scope>NUCLEOTIDE SEQUENCE</scope>
    <source>
        <strain evidence="1">An824</strain>
    </source>
</reference>
<gene>
    <name evidence="1" type="ORF">H6A34_02735</name>
</gene>
<dbReference type="AlphaFoldDB" id="A0A938WS81"/>
<name>A0A938WS81_9BACT</name>
<protein>
    <submittedName>
        <fullName evidence="1">Uncharacterized protein</fullName>
    </submittedName>
</protein>
<proteinExistence type="predicted"/>
<accession>A0A938WS81</accession>
<evidence type="ECO:0000313" key="1">
    <source>
        <dbReference type="EMBL" id="MBM6672801.1"/>
    </source>
</evidence>
<dbReference type="Proteomes" id="UP000706891">
    <property type="component" value="Unassembled WGS sequence"/>
</dbReference>